<dbReference type="FunFam" id="3.40.605.10:FF:000007">
    <property type="entry name" value="NAD/NADP-dependent betaine aldehyde dehydrogenase"/>
    <property type="match status" value="1"/>
</dbReference>
<keyword evidence="3" id="KW-0520">NAD</keyword>
<dbReference type="Gene3D" id="3.40.605.10">
    <property type="entry name" value="Aldehyde Dehydrogenase, Chain A, domain 1"/>
    <property type="match status" value="1"/>
</dbReference>
<evidence type="ECO:0000259" key="6">
    <source>
        <dbReference type="Pfam" id="PF00171"/>
    </source>
</evidence>
<dbReference type="PANTHER" id="PTHR43720">
    <property type="entry name" value="2-AMINOMUCONIC SEMIALDEHYDE DEHYDROGENASE"/>
    <property type="match status" value="1"/>
</dbReference>
<dbReference type="InterPro" id="IPR016163">
    <property type="entry name" value="Ald_DH_C"/>
</dbReference>
<name>A0A399EXY7_9DEIN</name>
<feature type="active site" evidence="4">
    <location>
        <position position="270"/>
    </location>
</feature>
<dbReference type="GO" id="GO:0018480">
    <property type="term" value="F:5-carboxymethyl-2-hydroxymuconic-semialdehyde dehydrogenase activity"/>
    <property type="evidence" value="ECO:0007669"/>
    <property type="project" value="InterPro"/>
</dbReference>
<dbReference type="PROSITE" id="PS00687">
    <property type="entry name" value="ALDEHYDE_DEHYDR_GLU"/>
    <property type="match status" value="1"/>
</dbReference>
<comment type="caution">
    <text evidence="7">The sequence shown here is derived from an EMBL/GenBank/DDBJ whole genome shotgun (WGS) entry which is preliminary data.</text>
</comment>
<dbReference type="InterPro" id="IPR016162">
    <property type="entry name" value="Ald_DH_N"/>
</dbReference>
<evidence type="ECO:0000313" key="7">
    <source>
        <dbReference type="EMBL" id="RIH87131.1"/>
    </source>
</evidence>
<evidence type="ECO:0000256" key="3">
    <source>
        <dbReference type="ARBA" id="ARBA00023027"/>
    </source>
</evidence>
<reference evidence="7 8" key="1">
    <citation type="submission" date="2018-08" db="EMBL/GenBank/DDBJ databases">
        <title>Meiothermus luteus KCTC 52599 genome sequencing project.</title>
        <authorList>
            <person name="Da Costa M.S."/>
            <person name="Albuquerque L."/>
            <person name="Raposo P."/>
            <person name="Froufe H.J.C."/>
            <person name="Barroso C.S."/>
            <person name="Egas C."/>
        </authorList>
    </citation>
    <scope>NUCLEOTIDE SEQUENCE [LARGE SCALE GENOMIC DNA]</scope>
    <source>
        <strain evidence="7 8">KCTC 52599</strain>
    </source>
</reference>
<dbReference type="PANTHER" id="PTHR43720:SF2">
    <property type="entry name" value="2-AMINOMUCONIC SEMIALDEHYDE DEHYDROGENASE"/>
    <property type="match status" value="1"/>
</dbReference>
<keyword evidence="2 5" id="KW-0560">Oxidoreductase</keyword>
<dbReference type="InterPro" id="IPR029510">
    <property type="entry name" value="Ald_DH_CS_GLU"/>
</dbReference>
<feature type="domain" description="Aldehyde dehydrogenase" evidence="6">
    <location>
        <begin position="37"/>
        <end position="491"/>
    </location>
</feature>
<accession>A0A399EXY7</accession>
<dbReference type="AlphaFoldDB" id="A0A399EXY7"/>
<proteinExistence type="inferred from homology"/>
<protein>
    <submittedName>
        <fullName evidence="7">Aldehyde dehydrogenase PuuC</fullName>
        <ecNumber evidence="7">1.2.1.5</ecNumber>
    </submittedName>
</protein>
<dbReference type="EC" id="1.2.1.5" evidence="7"/>
<dbReference type="CDD" id="cd07093">
    <property type="entry name" value="ALDH_F8_HMSADH"/>
    <property type="match status" value="1"/>
</dbReference>
<dbReference type="NCBIfam" id="TIGR02299">
    <property type="entry name" value="HpaE"/>
    <property type="match status" value="1"/>
</dbReference>
<dbReference type="SUPFAM" id="SSF53720">
    <property type="entry name" value="ALDH-like"/>
    <property type="match status" value="1"/>
</dbReference>
<evidence type="ECO:0000313" key="8">
    <source>
        <dbReference type="Proteomes" id="UP000265800"/>
    </source>
</evidence>
<dbReference type="EMBL" id="QWKZ01000025">
    <property type="protein sequence ID" value="RIH87131.1"/>
    <property type="molecule type" value="Genomic_DNA"/>
</dbReference>
<evidence type="ECO:0000256" key="4">
    <source>
        <dbReference type="PROSITE-ProRule" id="PRU10007"/>
    </source>
</evidence>
<dbReference type="FunFam" id="3.40.309.10:FF:000012">
    <property type="entry name" value="Betaine aldehyde dehydrogenase"/>
    <property type="match status" value="1"/>
</dbReference>
<evidence type="ECO:0000256" key="5">
    <source>
        <dbReference type="RuleBase" id="RU003345"/>
    </source>
</evidence>
<dbReference type="InterPro" id="IPR016161">
    <property type="entry name" value="Ald_DH/histidinol_DH"/>
</dbReference>
<dbReference type="GO" id="GO:1901023">
    <property type="term" value="P:4-hydroxyphenylacetate catabolic process"/>
    <property type="evidence" value="ECO:0007669"/>
    <property type="project" value="InterPro"/>
</dbReference>
<gene>
    <name evidence="7" type="primary">puuC</name>
    <name evidence="7" type="ORF">Mlute_01072</name>
</gene>
<dbReference type="RefSeq" id="WP_119359735.1">
    <property type="nucleotide sequence ID" value="NZ_QWKZ01000025.1"/>
</dbReference>
<dbReference type="OrthoDB" id="23766at2"/>
<evidence type="ECO:0000256" key="2">
    <source>
        <dbReference type="ARBA" id="ARBA00023002"/>
    </source>
</evidence>
<dbReference type="Gene3D" id="3.40.309.10">
    <property type="entry name" value="Aldehyde Dehydrogenase, Chain A, domain 2"/>
    <property type="match status" value="1"/>
</dbReference>
<dbReference type="InterPro" id="IPR016160">
    <property type="entry name" value="Ald_DH_CS_CYS"/>
</dbReference>
<evidence type="ECO:0000256" key="1">
    <source>
        <dbReference type="ARBA" id="ARBA00009986"/>
    </source>
</evidence>
<sequence>MNVLQKNQPISPEFIARVRSEVASQTVAHFINGAFVPGTRDERFESLDPSNNQVLAWVYKGHVEDVDRAAKAAQRAFLEWRKSAKARKGYLLKIAELLEKHTDELAVLECLDAGQPLRIVRAQVARAAENFSFYAEWAERAMEGQTFPVDQIWLNYSVRVPVGVCGIITPWNAPLMLSTWRIAPALAFGNTVVLKPAEWSPLTAWKLAQIFQEADLPPGVFNVVQGLGEEAGDAVVRHPAIPLIAFTGETTTGSLITQNSAPYLKRLSLELGGKSPAIIFEDADLERALDATIFQIYSFNGERCTANSRALVQESIFEEFLSRLAERTARVRVGHPLEPETEVGPLIHPEHLERVLRYVEIGKRESQHILGGERVGSEGNYLRPGLFVAENHHTIAQEEIFGPILTVIPFKDEADALQKANDTKYGLASYVWTKDVARAHRVALALEAGMTWINSHNVRHLPTPFGGVKFSGTHREGGAHSLEFYTELKHIAVPLVEHPIPKFGK</sequence>
<dbReference type="InterPro" id="IPR015590">
    <property type="entry name" value="Aldehyde_DH_dom"/>
</dbReference>
<comment type="similarity">
    <text evidence="1 5">Belongs to the aldehyde dehydrogenase family.</text>
</comment>
<dbReference type="Pfam" id="PF00171">
    <property type="entry name" value="Aldedh"/>
    <property type="match status" value="1"/>
</dbReference>
<dbReference type="InterPro" id="IPR011985">
    <property type="entry name" value="DH_HpaE"/>
</dbReference>
<organism evidence="7 8">
    <name type="scientific">Meiothermus luteus</name>
    <dbReference type="NCBI Taxonomy" id="2026184"/>
    <lineage>
        <taxon>Bacteria</taxon>
        <taxon>Thermotogati</taxon>
        <taxon>Deinococcota</taxon>
        <taxon>Deinococci</taxon>
        <taxon>Thermales</taxon>
        <taxon>Thermaceae</taxon>
        <taxon>Meiothermus</taxon>
    </lineage>
</organism>
<dbReference type="GO" id="GO:0004030">
    <property type="term" value="F:aldehyde dehydrogenase [NAD(P)+] activity"/>
    <property type="evidence" value="ECO:0007669"/>
    <property type="project" value="UniProtKB-EC"/>
</dbReference>
<dbReference type="Proteomes" id="UP000265800">
    <property type="component" value="Unassembled WGS sequence"/>
</dbReference>
<dbReference type="PROSITE" id="PS00070">
    <property type="entry name" value="ALDEHYDE_DEHYDR_CYS"/>
    <property type="match status" value="1"/>
</dbReference>
<keyword evidence="8" id="KW-1185">Reference proteome</keyword>